<proteinExistence type="inferred from homology"/>
<keyword evidence="7 8" id="KW-0407">Ion channel</keyword>
<feature type="transmembrane region" description="Helical" evidence="11">
    <location>
        <begin position="212"/>
        <end position="234"/>
    </location>
</feature>
<feature type="transmembrane region" description="Helical" evidence="11">
    <location>
        <begin position="645"/>
        <end position="664"/>
    </location>
</feature>
<dbReference type="InterPro" id="IPR013099">
    <property type="entry name" value="K_chnl_dom"/>
</dbReference>
<evidence type="ECO:0000256" key="4">
    <source>
        <dbReference type="ARBA" id="ARBA00022989"/>
    </source>
</evidence>
<dbReference type="GO" id="GO:0030322">
    <property type="term" value="P:stabilization of membrane potential"/>
    <property type="evidence" value="ECO:0007669"/>
    <property type="project" value="TreeGrafter"/>
</dbReference>
<evidence type="ECO:0000256" key="1">
    <source>
        <dbReference type="ARBA" id="ARBA00004141"/>
    </source>
</evidence>
<dbReference type="GO" id="GO:0022841">
    <property type="term" value="F:potassium ion leak channel activity"/>
    <property type="evidence" value="ECO:0007669"/>
    <property type="project" value="TreeGrafter"/>
</dbReference>
<evidence type="ECO:0000256" key="8">
    <source>
        <dbReference type="RuleBase" id="RU003857"/>
    </source>
</evidence>
<comment type="similarity">
    <text evidence="8">Belongs to the two pore domain potassium channel (TC 1.A.1.8) family.</text>
</comment>
<dbReference type="GO" id="GO:0005886">
    <property type="term" value="C:plasma membrane"/>
    <property type="evidence" value="ECO:0007669"/>
    <property type="project" value="TreeGrafter"/>
</dbReference>
<keyword evidence="3 8" id="KW-0812">Transmembrane</keyword>
<dbReference type="Proteomes" id="UP000017559">
    <property type="component" value="Unassembled WGS sequence"/>
</dbReference>
<evidence type="ECO:0000256" key="3">
    <source>
        <dbReference type="ARBA" id="ARBA00022692"/>
    </source>
</evidence>
<dbReference type="AlphaFoldDB" id="V2XI98"/>
<keyword evidence="14" id="KW-1185">Reference proteome</keyword>
<organism evidence="13 14">
    <name type="scientific">Moniliophthora roreri (strain MCA 2997)</name>
    <name type="common">Cocoa frosty pod rot fungus</name>
    <name type="synonym">Crinipellis roreri</name>
    <dbReference type="NCBI Taxonomy" id="1381753"/>
    <lineage>
        <taxon>Eukaryota</taxon>
        <taxon>Fungi</taxon>
        <taxon>Dikarya</taxon>
        <taxon>Basidiomycota</taxon>
        <taxon>Agaricomycotina</taxon>
        <taxon>Agaricomycetes</taxon>
        <taxon>Agaricomycetidae</taxon>
        <taxon>Agaricales</taxon>
        <taxon>Marasmiineae</taxon>
        <taxon>Marasmiaceae</taxon>
        <taxon>Moniliophthora</taxon>
    </lineage>
</organism>
<dbReference type="PANTHER" id="PTHR11003">
    <property type="entry name" value="POTASSIUM CHANNEL, SUBFAMILY K"/>
    <property type="match status" value="1"/>
</dbReference>
<dbReference type="InterPro" id="IPR003280">
    <property type="entry name" value="2pore_dom_K_chnl"/>
</dbReference>
<feature type="transmembrane region" description="Helical" evidence="11">
    <location>
        <begin position="616"/>
        <end position="633"/>
    </location>
</feature>
<dbReference type="SUPFAM" id="SSF81324">
    <property type="entry name" value="Voltage-gated potassium channels"/>
    <property type="match status" value="2"/>
</dbReference>
<dbReference type="OrthoDB" id="297496at2759"/>
<dbReference type="Gene3D" id="1.10.287.70">
    <property type="match status" value="2"/>
</dbReference>
<evidence type="ECO:0000256" key="6">
    <source>
        <dbReference type="ARBA" id="ARBA00023136"/>
    </source>
</evidence>
<dbReference type="HOGENOM" id="CLU_009214_0_0_1"/>
<comment type="caution">
    <text evidence="13">The sequence shown here is derived from an EMBL/GenBank/DDBJ whole genome shotgun (WGS) entry which is preliminary data.</text>
</comment>
<dbReference type="PANTHER" id="PTHR11003:SF342">
    <property type="entry name" value="OUTWARD-RECTIFIER POTASSIUM CHANNEL TOK1"/>
    <property type="match status" value="1"/>
</dbReference>
<reference evidence="13 14" key="1">
    <citation type="journal article" date="2014" name="BMC Genomics">
        <title>Genome and secretome analysis of the hemibiotrophic fungal pathogen, Moniliophthora roreri, which causes frosty pod rot disease of cacao: mechanisms of the biotrophic and necrotrophic phases.</title>
        <authorList>
            <person name="Meinhardt L.W."/>
            <person name="Costa G.G.L."/>
            <person name="Thomazella D.P.T."/>
            <person name="Teixeira P.J.P.L."/>
            <person name="Carazzolle M.F."/>
            <person name="Schuster S.C."/>
            <person name="Carlson J.E."/>
            <person name="Guiltinan M.J."/>
            <person name="Mieczkowski P."/>
            <person name="Farmer A."/>
            <person name="Ramaraj T."/>
            <person name="Crozier J."/>
            <person name="Davis R.E."/>
            <person name="Shao J."/>
            <person name="Melnick R.L."/>
            <person name="Pereira G.A.G."/>
            <person name="Bailey B.A."/>
        </authorList>
    </citation>
    <scope>NUCLEOTIDE SEQUENCE [LARGE SCALE GENOMIC DNA]</scope>
    <source>
        <strain evidence="13 14">MCA 2997</strain>
    </source>
</reference>
<feature type="region of interest" description="Disordered" evidence="10">
    <location>
        <begin position="692"/>
        <end position="730"/>
    </location>
</feature>
<evidence type="ECO:0000256" key="2">
    <source>
        <dbReference type="ARBA" id="ARBA00022448"/>
    </source>
</evidence>
<keyword evidence="2 8" id="KW-0813">Transport</keyword>
<protein>
    <submittedName>
        <fullName evidence="13">Tandem pore domain k+ channel</fullName>
    </submittedName>
</protein>
<feature type="coiled-coil region" evidence="9">
    <location>
        <begin position="811"/>
        <end position="838"/>
    </location>
</feature>
<dbReference type="GO" id="GO:0015271">
    <property type="term" value="F:outward rectifier potassium channel activity"/>
    <property type="evidence" value="ECO:0007669"/>
    <property type="project" value="TreeGrafter"/>
</dbReference>
<dbReference type="PRINTS" id="PR01333">
    <property type="entry name" value="2POREKCHANEL"/>
</dbReference>
<dbReference type="Pfam" id="PF07885">
    <property type="entry name" value="Ion_trans_2"/>
    <property type="match status" value="2"/>
</dbReference>
<dbReference type="EMBL" id="AWSO01000275">
    <property type="protein sequence ID" value="ESK92571.1"/>
    <property type="molecule type" value="Genomic_DNA"/>
</dbReference>
<feature type="transmembrane region" description="Helical" evidence="11">
    <location>
        <begin position="288"/>
        <end position="313"/>
    </location>
</feature>
<evidence type="ECO:0000256" key="10">
    <source>
        <dbReference type="SAM" id="MobiDB-lite"/>
    </source>
</evidence>
<feature type="transmembrane region" description="Helical" evidence="11">
    <location>
        <begin position="178"/>
        <end position="200"/>
    </location>
</feature>
<dbReference type="KEGG" id="mrr:Moror_4370"/>
<feature type="transmembrane region" description="Helical" evidence="11">
    <location>
        <begin position="137"/>
        <end position="158"/>
    </location>
</feature>
<evidence type="ECO:0000313" key="14">
    <source>
        <dbReference type="Proteomes" id="UP000017559"/>
    </source>
</evidence>
<keyword evidence="6 11" id="KW-0472">Membrane</keyword>
<keyword evidence="9" id="KW-0175">Coiled coil</keyword>
<gene>
    <name evidence="13" type="ORF">Moror_4370</name>
</gene>
<feature type="region of interest" description="Disordered" evidence="10">
    <location>
        <begin position="14"/>
        <end position="84"/>
    </location>
</feature>
<keyword evidence="5 8" id="KW-0406">Ion transport</keyword>
<feature type="domain" description="Potassium channel" evidence="12">
    <location>
        <begin position="597"/>
        <end position="669"/>
    </location>
</feature>
<comment type="subcellular location">
    <subcellularLocation>
        <location evidence="1">Membrane</location>
        <topology evidence="1">Multi-pass membrane protein</topology>
    </subcellularLocation>
</comment>
<keyword evidence="4 11" id="KW-1133">Transmembrane helix</keyword>
<feature type="transmembrane region" description="Helical" evidence="11">
    <location>
        <begin position="592"/>
        <end position="610"/>
    </location>
</feature>
<evidence type="ECO:0000256" key="7">
    <source>
        <dbReference type="ARBA" id="ARBA00023303"/>
    </source>
</evidence>
<evidence type="ECO:0000256" key="5">
    <source>
        <dbReference type="ARBA" id="ARBA00023065"/>
    </source>
</evidence>
<name>V2XI98_MONRO</name>
<feature type="compositionally biased region" description="Basic and acidic residues" evidence="10">
    <location>
        <begin position="43"/>
        <end position="53"/>
    </location>
</feature>
<feature type="transmembrane region" description="Helical" evidence="11">
    <location>
        <begin position="246"/>
        <end position="267"/>
    </location>
</feature>
<evidence type="ECO:0000256" key="9">
    <source>
        <dbReference type="SAM" id="Coils"/>
    </source>
</evidence>
<feature type="compositionally biased region" description="Polar residues" evidence="10">
    <location>
        <begin position="707"/>
        <end position="721"/>
    </location>
</feature>
<feature type="transmembrane region" description="Helical" evidence="11">
    <location>
        <begin position="333"/>
        <end position="356"/>
    </location>
</feature>
<evidence type="ECO:0000256" key="11">
    <source>
        <dbReference type="SAM" id="Phobius"/>
    </source>
</evidence>
<sequence length="843" mass="95848">MLLPLNIGFQTLLASRQDPEKSEVGDSNTEDDYTHDPPTNDGSLRRSEEHHQDVEEENYSTMRGLEYGEPEVDEEDMDRRRRRRRGSSISLGLLSTFSSSDLPSRPRRPQWYHKLKAFIFPPNTNEDIDSYIPTYRYIPIISGLVIPFSILLEIPGLTEHWYIRTIENEVVETKPNTLILNVGLALSMACGLIANIAIIARFLEKRVKLMTLTCVAFLTIHDIINITAVTVFGVEHRFDDGFTYGTSFWMTLCSTIASSITNATLIADLIRTPDFATSGSGLTRKQRSLIIIVIFLLCYIAFGALIFCILLEIKFVDALYLTVCFGDIVATTAGARVFTCVYATFGIVNLALAVALARETVIEALEVGYRQRLHTVRERRKHTRWFRRVSNKWREGIEWRLREEGKPIWIKDNPDSERAWFIKLADWIASWMWHRAIRLGDVAHPHGMHLNLEALTDAQLEAAALEAGVPLCDLLPPGFLKRRKNMNARSETRTLPSSSGLWFRKVQREIDLDQVPLTHARIGRMVAMLGGFALAVGKSEWFKDKKNWDKRPTLPRGGSQSSRRKLLEHDFDVYRAGIEDEERKDFWAKFSVAWMLFIIFWMIGSGIFTATEGWTFGQAMYFCFISFTTIGYGDFSPKTPAGRSIFVVWALFGVATMTILISLVSEAFTSRYKNVFRAGIFTRAVEKYRTKESQAGRGRIKPLPASPASSLGNDSVPGSSKSQEHEAIHRAKQRLEQLPRQIIQHCKAFHDHMHFVSSPRRIDGKEPEKMPPGIKKLLEDIAGAEKLGSRIQNEILQDRDARQTLFTLSIERELRKMIEAAEEALAALEHRDKILSDNVNGKS</sequence>
<evidence type="ECO:0000313" key="13">
    <source>
        <dbReference type="EMBL" id="ESK92571.1"/>
    </source>
</evidence>
<evidence type="ECO:0000259" key="12">
    <source>
        <dbReference type="Pfam" id="PF07885"/>
    </source>
</evidence>
<accession>V2XI98</accession>
<feature type="domain" description="Potassium channel" evidence="12">
    <location>
        <begin position="295"/>
        <end position="360"/>
    </location>
</feature>